<reference evidence="9 10" key="1">
    <citation type="submission" date="2021-01" db="EMBL/GenBank/DDBJ databases">
        <title>FDA dAtabase for Regulatory Grade micrObial Sequences (FDA-ARGOS): Supporting development and validation of Infectious Disease Dx tests.</title>
        <authorList>
            <person name="Nelson B."/>
            <person name="Plummer A."/>
            <person name="Tallon L."/>
            <person name="Sadzewicz L."/>
            <person name="Zhao X."/>
            <person name="Boylan J."/>
            <person name="Ott S."/>
            <person name="Bowen H."/>
            <person name="Vavikolanu K."/>
            <person name="Mehta A."/>
            <person name="Aluvathingal J."/>
            <person name="Nadendla S."/>
            <person name="Myers T."/>
            <person name="Yan Y."/>
            <person name="Sichtig H."/>
        </authorList>
    </citation>
    <scope>NUCLEOTIDE SEQUENCE [LARGE SCALE GENOMIC DNA]</scope>
    <source>
        <strain evidence="9 10">FDAARGOS_1161</strain>
    </source>
</reference>
<proteinExistence type="inferred from homology"/>
<keyword evidence="7 8" id="KW-0464">Manganese</keyword>
<evidence type="ECO:0000256" key="1">
    <source>
        <dbReference type="ARBA" id="ARBA00022448"/>
    </source>
</evidence>
<feature type="transmembrane region" description="Helical" evidence="8">
    <location>
        <begin position="78"/>
        <end position="99"/>
    </location>
</feature>
<feature type="transmembrane region" description="Helical" evidence="8">
    <location>
        <begin position="46"/>
        <end position="66"/>
    </location>
</feature>
<comment type="function">
    <text evidence="8">Probably functions as a manganese efflux pump.</text>
</comment>
<evidence type="ECO:0000256" key="4">
    <source>
        <dbReference type="ARBA" id="ARBA00022989"/>
    </source>
</evidence>
<name>A0A974NJU0_PERPY</name>
<evidence type="ECO:0000313" key="9">
    <source>
        <dbReference type="EMBL" id="QQS99055.1"/>
    </source>
</evidence>
<dbReference type="Pfam" id="PF02659">
    <property type="entry name" value="Mntp"/>
    <property type="match status" value="1"/>
</dbReference>
<feature type="transmembrane region" description="Helical" evidence="8">
    <location>
        <begin position="15"/>
        <end position="34"/>
    </location>
</feature>
<organism evidence="9 10">
    <name type="scientific">Peribacillus psychrosaccharolyticus</name>
    <name type="common">Bacillus psychrosaccharolyticus</name>
    <dbReference type="NCBI Taxonomy" id="1407"/>
    <lineage>
        <taxon>Bacteria</taxon>
        <taxon>Bacillati</taxon>
        <taxon>Bacillota</taxon>
        <taxon>Bacilli</taxon>
        <taxon>Bacillales</taxon>
        <taxon>Bacillaceae</taxon>
        <taxon>Peribacillus</taxon>
    </lineage>
</organism>
<evidence type="ECO:0000256" key="7">
    <source>
        <dbReference type="ARBA" id="ARBA00023211"/>
    </source>
</evidence>
<comment type="similarity">
    <text evidence="8">Belongs to the MntP (TC 9.B.29) family.</text>
</comment>
<keyword evidence="6 8" id="KW-0472">Membrane</keyword>
<keyword evidence="2 8" id="KW-1003">Cell membrane</keyword>
<evidence type="ECO:0000256" key="6">
    <source>
        <dbReference type="ARBA" id="ARBA00023136"/>
    </source>
</evidence>
<evidence type="ECO:0000313" key="10">
    <source>
        <dbReference type="Proteomes" id="UP000595254"/>
    </source>
</evidence>
<dbReference type="EMBL" id="CP068053">
    <property type="protein sequence ID" value="QQS99055.1"/>
    <property type="molecule type" value="Genomic_DNA"/>
</dbReference>
<evidence type="ECO:0000256" key="5">
    <source>
        <dbReference type="ARBA" id="ARBA00023065"/>
    </source>
</evidence>
<comment type="subcellular location">
    <subcellularLocation>
        <location evidence="8">Cell membrane</location>
        <topology evidence="8">Multi-pass membrane protein</topology>
    </subcellularLocation>
</comment>
<accession>A0A974NJU0</accession>
<dbReference type="InterPro" id="IPR003810">
    <property type="entry name" value="Mntp/YtaF"/>
</dbReference>
<keyword evidence="4 8" id="KW-1133">Transmembrane helix</keyword>
<evidence type="ECO:0000256" key="2">
    <source>
        <dbReference type="ARBA" id="ARBA00022475"/>
    </source>
</evidence>
<keyword evidence="5 8" id="KW-0406">Ion transport</keyword>
<dbReference type="HAMAP" id="MF_01521">
    <property type="entry name" value="MntP_pump"/>
    <property type="match status" value="1"/>
</dbReference>
<dbReference type="KEGG" id="ppsr:I6J18_15560"/>
<feature type="transmembrane region" description="Helical" evidence="8">
    <location>
        <begin position="170"/>
        <end position="189"/>
    </location>
</feature>
<keyword evidence="1 8" id="KW-0813">Transport</keyword>
<dbReference type="PANTHER" id="PTHR35529">
    <property type="entry name" value="MANGANESE EFFLUX PUMP MNTP-RELATED"/>
    <property type="match status" value="1"/>
</dbReference>
<keyword evidence="10" id="KW-1185">Reference proteome</keyword>
<gene>
    <name evidence="8" type="primary">mntP</name>
    <name evidence="9" type="ORF">I6J18_15560</name>
</gene>
<dbReference type="AlphaFoldDB" id="A0A974NJU0"/>
<keyword evidence="3 8" id="KW-0812">Transmembrane</keyword>
<dbReference type="InterPro" id="IPR022929">
    <property type="entry name" value="Put_MntP"/>
</dbReference>
<sequence length="191" mass="20085">MSGEGNGLESAAGELVTLLIMAFALGMDAFSIGLGMGMFKLRMRQIFFIGLTVGFFHILMPIAGMAAGRFISGQFGVFANYAGGFLLIFLGIQMFISALREGDGPLLAPIGPGLLLFALSVSLDSFSVGLSLGIYGARTIVTVMCFGVAAMILTWLGLLIGRKVQGYLGVYSELLGGSVLFAFGLKLLFSI</sequence>
<dbReference type="GO" id="GO:0005384">
    <property type="term" value="F:manganese ion transmembrane transporter activity"/>
    <property type="evidence" value="ECO:0007669"/>
    <property type="project" value="UniProtKB-UniRule"/>
</dbReference>
<dbReference type="PANTHER" id="PTHR35529:SF1">
    <property type="entry name" value="MANGANESE EFFLUX PUMP MNTP-RELATED"/>
    <property type="match status" value="1"/>
</dbReference>
<feature type="transmembrane region" description="Helical" evidence="8">
    <location>
        <begin position="106"/>
        <end position="123"/>
    </location>
</feature>
<evidence type="ECO:0000256" key="8">
    <source>
        <dbReference type="HAMAP-Rule" id="MF_01521"/>
    </source>
</evidence>
<dbReference type="RefSeq" id="WP_051387266.1">
    <property type="nucleotide sequence ID" value="NZ_CP068053.1"/>
</dbReference>
<dbReference type="Proteomes" id="UP000595254">
    <property type="component" value="Chromosome"/>
</dbReference>
<dbReference type="GO" id="GO:0005886">
    <property type="term" value="C:plasma membrane"/>
    <property type="evidence" value="ECO:0007669"/>
    <property type="project" value="UniProtKB-SubCell"/>
</dbReference>
<protein>
    <recommendedName>
        <fullName evidence="8">Putative manganese efflux pump MntP</fullName>
    </recommendedName>
</protein>
<feature type="transmembrane region" description="Helical" evidence="8">
    <location>
        <begin position="135"/>
        <end position="158"/>
    </location>
</feature>
<evidence type="ECO:0000256" key="3">
    <source>
        <dbReference type="ARBA" id="ARBA00022692"/>
    </source>
</evidence>